<dbReference type="RefSeq" id="WP_137627593.1">
    <property type="nucleotide sequence ID" value="NZ_BJDJ01000002.1"/>
</dbReference>
<protein>
    <recommendedName>
        <fullName evidence="5">Extracellular protein</fullName>
    </recommendedName>
</protein>
<evidence type="ECO:0000313" key="4">
    <source>
        <dbReference type="Proteomes" id="UP001596282"/>
    </source>
</evidence>
<proteinExistence type="predicted"/>
<keyword evidence="2" id="KW-0812">Transmembrane</keyword>
<sequence length="445" mass="50914">MKTGKIWRYSLIVGILIVLVGGGAIFGQAKHQQRLTAERVAKKQAAKQRAKKQSQRLATKKQQPLTAAQKRRRAADKVDGVGKVIRTKRGDAHQPMVLANDSVKFYDSLKHVNNRYHVTVDGDEEEISPPIKVVVAKYFYTQKGTYCLIQNLHHVAVTRPFDVYQAKTWTHLTPNKDWGYIALKDLKPTTYYRQQTTIQKTPYYLVSFDGKNPSNLAMNLGNTTYHAWSNVPGTVFRAFAHDTDTLLNQQLYATKQLIRTDGRKYLYMQTATGRVVGWLPATGQLVRGYYQDVGRRLLNPQAGETMTRTEQAPIKRTLESGYISRSRIYRVYRQHQLQRLLILTAMNTPIKVTFKHQQPTQLTFYQPHYQVSRQVKVQPKTKTYTKTNEYGAVADVTIYRQSKTTLLKFVDGDDQTDEEGFSTKGSLDRVGHVKFSSGIWSNQDD</sequence>
<evidence type="ECO:0000256" key="1">
    <source>
        <dbReference type="SAM" id="MobiDB-lite"/>
    </source>
</evidence>
<organism evidence="3 4">
    <name type="scientific">Lactiplantibacillus daowaiensis</name>
    <dbReference type="NCBI Taxonomy" id="2559918"/>
    <lineage>
        <taxon>Bacteria</taxon>
        <taxon>Bacillati</taxon>
        <taxon>Bacillota</taxon>
        <taxon>Bacilli</taxon>
        <taxon>Lactobacillales</taxon>
        <taxon>Lactobacillaceae</taxon>
        <taxon>Lactiplantibacillus</taxon>
    </lineage>
</organism>
<feature type="transmembrane region" description="Helical" evidence="2">
    <location>
        <begin position="6"/>
        <end position="26"/>
    </location>
</feature>
<keyword evidence="4" id="KW-1185">Reference proteome</keyword>
<reference evidence="4" key="1">
    <citation type="journal article" date="2019" name="Int. J. Syst. Evol. Microbiol.">
        <title>The Global Catalogue of Microorganisms (GCM) 10K type strain sequencing project: providing services to taxonomists for standard genome sequencing and annotation.</title>
        <authorList>
            <consortium name="The Broad Institute Genomics Platform"/>
            <consortium name="The Broad Institute Genome Sequencing Center for Infectious Disease"/>
            <person name="Wu L."/>
            <person name="Ma J."/>
        </authorList>
    </citation>
    <scope>NUCLEOTIDE SEQUENCE [LARGE SCALE GENOMIC DNA]</scope>
    <source>
        <strain evidence="4">CCM 8933</strain>
    </source>
</reference>
<evidence type="ECO:0000256" key="2">
    <source>
        <dbReference type="SAM" id="Phobius"/>
    </source>
</evidence>
<evidence type="ECO:0000313" key="3">
    <source>
        <dbReference type="EMBL" id="MFC6182351.1"/>
    </source>
</evidence>
<keyword evidence="2" id="KW-1133">Transmembrane helix</keyword>
<dbReference type="Proteomes" id="UP001596282">
    <property type="component" value="Unassembled WGS sequence"/>
</dbReference>
<accession>A0ABW1S3Q6</accession>
<feature type="region of interest" description="Disordered" evidence="1">
    <location>
        <begin position="46"/>
        <end position="79"/>
    </location>
</feature>
<evidence type="ECO:0008006" key="5">
    <source>
        <dbReference type="Google" id="ProtNLM"/>
    </source>
</evidence>
<name>A0ABW1S3Q6_9LACO</name>
<dbReference type="EMBL" id="JBHSSC010000044">
    <property type="protein sequence ID" value="MFC6182351.1"/>
    <property type="molecule type" value="Genomic_DNA"/>
</dbReference>
<keyword evidence="2" id="KW-0472">Membrane</keyword>
<comment type="caution">
    <text evidence="3">The sequence shown here is derived from an EMBL/GenBank/DDBJ whole genome shotgun (WGS) entry which is preliminary data.</text>
</comment>
<gene>
    <name evidence="3" type="ORF">ACFP5Y_14025</name>
</gene>